<dbReference type="AlphaFoldDB" id="A0A504XVP5"/>
<evidence type="ECO:0000313" key="8">
    <source>
        <dbReference type="EMBL" id="TPP52723.1"/>
    </source>
</evidence>
<evidence type="ECO:0000259" key="6">
    <source>
        <dbReference type="Pfam" id="PF03781"/>
    </source>
</evidence>
<dbReference type="FunFam" id="3.40.50.150:FF:000787">
    <property type="entry name" value="Generic methyltransferase, putative"/>
    <property type="match status" value="1"/>
</dbReference>
<accession>A0A504XVP5</accession>
<dbReference type="SUPFAM" id="SSF56436">
    <property type="entry name" value="C-type lectin-like"/>
    <property type="match status" value="1"/>
</dbReference>
<feature type="region of interest" description="Disordered" evidence="4">
    <location>
        <begin position="923"/>
        <end position="948"/>
    </location>
</feature>
<dbReference type="InterPro" id="IPR042095">
    <property type="entry name" value="SUMF_sf"/>
</dbReference>
<dbReference type="VEuPathDB" id="TriTrypDB:LdBPK_291040.1"/>
<keyword evidence="5" id="KW-0472">Membrane</keyword>
<dbReference type="InterPro" id="IPR024775">
    <property type="entry name" value="DinB-like"/>
</dbReference>
<dbReference type="FunFam" id="3.90.1580.10:FF:000006">
    <property type="entry name" value="Generic methyltransferase, putative"/>
    <property type="match status" value="1"/>
</dbReference>
<feature type="domain" description="DinB-like" evidence="7">
    <location>
        <begin position="55"/>
        <end position="195"/>
    </location>
</feature>
<sequence length="1280" mass="144390">MKALHLRHYSGQEAEERYKLATPRNLLSQRMPTVDSGDPVAKMEEIRNYVHNTMELFERVFDCLAYEESFLVPPIHKLRHPMIFYYGHTACFYINKLRVAGLTERISPRLENMCAIGVDEMSWDDLNEAHYSWPSVETVCEYRRQVRDRIDQLMSSGKFPLKMPLTLANSTDNDANAFWWVMLMCAEHERIHFETVSVHVRELPMKYISTVMSDIWQRCPDAGTQAPINDLVPIAGGKVQVGRMPNSRVYGWDCDYTNGCNIVEVAPFKASRFIVSNAEFFTFMKADGYNVQRHWDEEGWKWVQWKKPEHPWFWVRDETRQSGFALRLQTQLIDLPWDWPCELNNLEAHAFCSFKSEQLGKRIRMLTEEEWTLLFDRYIGKDQPEWGEKAPGNINLEHYQSSCPVSKFKHGDLYDVIGNVWQHCETRVHPYPGYRVHPFYDDFSLPTFDGQHACMKGGTWASTGNMATRDARFAFRRHFFQYIGLRYVEGPDVLEPQSKCGCLGLDPEVDAITNTCFRDSFQGLPNGCVAIAEYARRMFAEHATVPAVRAMDIACGGGRVAFELTTSFQQVLGVDYTARRLMPGFAIRERGECQYSVQNSANGERTAHTVKSENFRWEPTLKRATFFQSDPTNLHSHLSDLSLVVCWNCLERSYQPSAIPAHLLSRVAKGGLLVIGGDYNWDNIKKSAEDADAQDNTYLTDPLITFKGNYQAEIFHLLGGSDAVEQVGEVVSIPVAFPKTEDTADIRVMELATYRKNSTSVTDTSTAATPRAPQAKKATESSPKGSTSSGELPPIIDTPAPPRPALYVPPEERDPSDESLAFLKPGSPLQHLTCRSEEVQLPEGLDRAPSIAERQRAAPIYMDADAARVRSTSVHAGHSLLQCSGIDTSAYYYSAPQAPPAAEGDVSAVGALDASHRSRLRTLREHAPRRGSESTPLGADPTAGVLSGGGVGAGSSCSTAKERSMFAASHEFAAVEKTPEELEDERQRAAPKPTAKQLETDIKRLEYYQGTPQYDKLFADFCSKYSAEGTATKGVKGPVYTAEEVERGLEGQPIDYHHSSTKLQAALFSGPRAYDPVTFMQQQGVLRFQGYAFPPTVELGKLKGDGDELKALHNAHKSHPLVAQVRRGMNALVGRKDACDDYVAMEDKSKEDTHLLYRTLGLEAVQRRKMRYMLTDFDYADRNTAFHVMMSYPYTDWLHVFYMVLVGWCLYQLQVRCGAYEFYDEYLGLDLRQVPRLQKPILAGITIVVMTFFFFQPLLVASIATTRAYRIAMKRPIGPP</sequence>
<organism evidence="8 9">
    <name type="scientific">Leishmania donovani</name>
    <dbReference type="NCBI Taxonomy" id="5661"/>
    <lineage>
        <taxon>Eukaryota</taxon>
        <taxon>Discoba</taxon>
        <taxon>Euglenozoa</taxon>
        <taxon>Kinetoplastea</taxon>
        <taxon>Metakinetoplastina</taxon>
        <taxon>Trypanosomatida</taxon>
        <taxon>Trypanosomatidae</taxon>
        <taxon>Leishmaniinae</taxon>
        <taxon>Leishmania</taxon>
    </lineage>
</organism>
<evidence type="ECO:0000256" key="2">
    <source>
        <dbReference type="ARBA" id="ARBA00023004"/>
    </source>
</evidence>
<dbReference type="VEuPathDB" id="TriTrypDB:LdCL_290014500"/>
<feature type="region of interest" description="Disordered" evidence="4">
    <location>
        <begin position="976"/>
        <end position="996"/>
    </location>
</feature>
<dbReference type="GO" id="GO:0120147">
    <property type="term" value="F:formylglycine-generating oxidase activity"/>
    <property type="evidence" value="ECO:0007669"/>
    <property type="project" value="TreeGrafter"/>
</dbReference>
<dbReference type="VEuPathDB" id="TriTrypDB:LDHU3_29.1420"/>
<evidence type="ECO:0000256" key="1">
    <source>
        <dbReference type="ARBA" id="ARBA00023002"/>
    </source>
</evidence>
<dbReference type="Proteomes" id="UP000318447">
    <property type="component" value="Unassembled WGS sequence"/>
</dbReference>
<feature type="compositionally biased region" description="Low complexity" evidence="4">
    <location>
        <begin position="758"/>
        <end position="769"/>
    </location>
</feature>
<dbReference type="SUPFAM" id="SSF53335">
    <property type="entry name" value="S-adenosyl-L-methionine-dependent methyltransferases"/>
    <property type="match status" value="1"/>
</dbReference>
<dbReference type="PANTHER" id="PTHR23150">
    <property type="entry name" value="SULFATASE MODIFYING FACTOR 1, 2"/>
    <property type="match status" value="1"/>
</dbReference>
<dbReference type="PANTHER" id="PTHR23150:SF26">
    <property type="entry name" value="GENERIC METHYLTRANSFERASE"/>
    <property type="match status" value="1"/>
</dbReference>
<reference evidence="9" key="1">
    <citation type="submission" date="2019-02" db="EMBL/GenBank/DDBJ databases">
        <title>FDA dAtabase for Regulatory Grade micrObial Sequences (FDA-ARGOS): Supporting development and validation of Infectious Disease Dx tests.</title>
        <authorList>
            <person name="Duncan R."/>
            <person name="Fisher C."/>
            <person name="Tallon L."/>
            <person name="Sadzewicz L."/>
            <person name="Sengamalay N."/>
            <person name="Ott S."/>
            <person name="Godinez A."/>
            <person name="Nagaraj S."/>
            <person name="Vavikolanu K."/>
            <person name="Nadendla S."/>
            <person name="Aluvathingal J."/>
            <person name="Sichtig H."/>
        </authorList>
    </citation>
    <scope>NUCLEOTIDE SEQUENCE [LARGE SCALE GENOMIC DNA]</scope>
    <source>
        <strain evidence="9">FDAARGOS_361</strain>
    </source>
</reference>
<dbReference type="Gene3D" id="3.90.1580.10">
    <property type="entry name" value="paralog of FGE (formylglycine-generating enzyme)"/>
    <property type="match status" value="1"/>
</dbReference>
<keyword evidence="5" id="KW-0812">Transmembrane</keyword>
<proteinExistence type="predicted"/>
<dbReference type="InterPro" id="IPR029063">
    <property type="entry name" value="SAM-dependent_MTases_sf"/>
</dbReference>
<name>A0A504XVP5_LEIDO</name>
<evidence type="ECO:0000313" key="9">
    <source>
        <dbReference type="Proteomes" id="UP000318447"/>
    </source>
</evidence>
<evidence type="ECO:0000256" key="3">
    <source>
        <dbReference type="ARBA" id="ARBA00037882"/>
    </source>
</evidence>
<dbReference type="InterPro" id="IPR051043">
    <property type="entry name" value="Sulfatase_Mod_Factor_Kinase"/>
</dbReference>
<feature type="transmembrane region" description="Helical" evidence="5">
    <location>
        <begin position="1241"/>
        <end position="1265"/>
    </location>
</feature>
<protein>
    <submittedName>
        <fullName evidence="8">5-histidylcysteine sulfoxide synthase</fullName>
    </submittedName>
</protein>
<feature type="region of interest" description="Disordered" evidence="4">
    <location>
        <begin position="757"/>
        <end position="817"/>
    </location>
</feature>
<feature type="compositionally biased region" description="Polar residues" evidence="4">
    <location>
        <begin position="780"/>
        <end position="790"/>
    </location>
</feature>
<dbReference type="Pfam" id="PF12867">
    <property type="entry name" value="DinB_2"/>
    <property type="match status" value="1"/>
</dbReference>
<dbReference type="Pfam" id="PF03781">
    <property type="entry name" value="FGE-sulfatase"/>
    <property type="match status" value="1"/>
</dbReference>
<keyword evidence="1" id="KW-0560">Oxidoreductase</keyword>
<dbReference type="NCBIfam" id="TIGR04344">
    <property type="entry name" value="ovoA_Nterm"/>
    <property type="match status" value="1"/>
</dbReference>
<comment type="pathway">
    <text evidence="3">Amino-acid biosynthesis; ergothioneine biosynthesis.</text>
</comment>
<gene>
    <name evidence="8" type="ORF">CGC21_27990</name>
</gene>
<dbReference type="InterPro" id="IPR027625">
    <property type="entry name" value="OvoA_Cterm"/>
</dbReference>
<keyword evidence="5" id="KW-1133">Transmembrane helix</keyword>
<comment type="caution">
    <text evidence="8">The sequence shown here is derived from an EMBL/GenBank/DDBJ whole genome shotgun (WGS) entry which is preliminary data.</text>
</comment>
<dbReference type="VEuPathDB" id="TriTrypDB:LdCL_290014400"/>
<dbReference type="VEuPathDB" id="TriTrypDB:LDHU3_29.1400"/>
<feature type="compositionally biased region" description="Basic and acidic residues" evidence="4">
    <location>
        <begin position="976"/>
        <end position="988"/>
    </location>
</feature>
<keyword evidence="2" id="KW-0408">Iron</keyword>
<dbReference type="Gene3D" id="3.40.50.150">
    <property type="entry name" value="Vaccinia Virus protein VP39"/>
    <property type="match status" value="1"/>
</dbReference>
<evidence type="ECO:0000256" key="4">
    <source>
        <dbReference type="SAM" id="MobiDB-lite"/>
    </source>
</evidence>
<dbReference type="NCBIfam" id="TIGR04345">
    <property type="entry name" value="ovoA_Cterm"/>
    <property type="match status" value="1"/>
</dbReference>
<dbReference type="EMBL" id="RHLC01000014">
    <property type="protein sequence ID" value="TPP52723.1"/>
    <property type="molecule type" value="Genomic_DNA"/>
</dbReference>
<dbReference type="InterPro" id="IPR027577">
    <property type="entry name" value="OvoA_Nterm"/>
</dbReference>
<evidence type="ECO:0000256" key="5">
    <source>
        <dbReference type="SAM" id="Phobius"/>
    </source>
</evidence>
<feature type="compositionally biased region" description="Basic and acidic residues" evidence="4">
    <location>
        <begin position="923"/>
        <end position="932"/>
    </location>
</feature>
<dbReference type="InterPro" id="IPR016187">
    <property type="entry name" value="CTDL_fold"/>
</dbReference>
<dbReference type="InterPro" id="IPR005532">
    <property type="entry name" value="SUMF_dom"/>
</dbReference>
<evidence type="ECO:0000259" key="7">
    <source>
        <dbReference type="Pfam" id="PF12867"/>
    </source>
</evidence>
<feature type="domain" description="Sulfatase-modifying factor enzyme-like" evidence="6">
    <location>
        <begin position="229"/>
        <end position="488"/>
    </location>
</feature>
<dbReference type="VEuPathDB" id="TriTrypDB:LdBPK_291030.1"/>